<keyword evidence="2" id="KW-1185">Reference proteome</keyword>
<organism evidence="1 2">
    <name type="scientific">Parathalassolituus penaei</name>
    <dbReference type="NCBI Taxonomy" id="2997323"/>
    <lineage>
        <taxon>Bacteria</taxon>
        <taxon>Pseudomonadati</taxon>
        <taxon>Pseudomonadota</taxon>
        <taxon>Gammaproteobacteria</taxon>
        <taxon>Oceanospirillales</taxon>
        <taxon>Oceanospirillaceae</taxon>
        <taxon>Parathalassolituus</taxon>
    </lineage>
</organism>
<comment type="caution">
    <text evidence="1">The sequence shown here is derived from an EMBL/GenBank/DDBJ whole genome shotgun (WGS) entry which is preliminary data.</text>
</comment>
<evidence type="ECO:0000313" key="1">
    <source>
        <dbReference type="EMBL" id="MCY0965909.1"/>
    </source>
</evidence>
<dbReference type="AlphaFoldDB" id="A0A9X3EE65"/>
<evidence type="ECO:0000313" key="2">
    <source>
        <dbReference type="Proteomes" id="UP001150830"/>
    </source>
</evidence>
<proteinExistence type="predicted"/>
<dbReference type="RefSeq" id="WP_283174120.1">
    <property type="nucleotide sequence ID" value="NZ_JAPNOA010000029.1"/>
</dbReference>
<gene>
    <name evidence="1" type="ORF">OUO13_11980</name>
</gene>
<dbReference type="Proteomes" id="UP001150830">
    <property type="component" value="Unassembled WGS sequence"/>
</dbReference>
<reference evidence="1" key="1">
    <citation type="submission" date="2022-11" db="EMBL/GenBank/DDBJ databases">
        <title>Parathalassolutuus dongxingensis gen. nov., sp. nov., a novel member of family Oceanospirillaceae isolated from a coastal shrimp pond in Guangxi, China.</title>
        <authorList>
            <person name="Chen H."/>
        </authorList>
    </citation>
    <scope>NUCLEOTIDE SEQUENCE</scope>
    <source>
        <strain evidence="1">G-43</strain>
    </source>
</reference>
<accession>A0A9X3EE65</accession>
<sequence>MIDVSKNIIVDVEATPSTIALEVRATKTMLDRISDTHKLKHES</sequence>
<protein>
    <submittedName>
        <fullName evidence="1">Uncharacterized protein</fullName>
    </submittedName>
</protein>
<dbReference type="EMBL" id="JAPNOA010000029">
    <property type="protein sequence ID" value="MCY0965909.1"/>
    <property type="molecule type" value="Genomic_DNA"/>
</dbReference>
<name>A0A9X3EE65_9GAMM</name>